<dbReference type="Pfam" id="PF02518">
    <property type="entry name" value="HATPase_c"/>
    <property type="match status" value="1"/>
</dbReference>
<dbReference type="GO" id="GO:0005524">
    <property type="term" value="F:ATP binding"/>
    <property type="evidence" value="ECO:0007669"/>
    <property type="project" value="UniProtKB-KW"/>
</dbReference>
<comment type="catalytic activity">
    <reaction evidence="1">
        <text>ATP + protein L-histidine = ADP + protein N-phospho-L-histidine.</text>
        <dbReference type="EC" id="2.7.13.3"/>
    </reaction>
</comment>
<gene>
    <name evidence="13" type="ORF">ENT17_07825</name>
</gene>
<dbReference type="SMART" id="SM00387">
    <property type="entry name" value="HATPase_c"/>
    <property type="match status" value="1"/>
</dbReference>
<keyword evidence="10" id="KW-0472">Membrane</keyword>
<evidence type="ECO:0000256" key="10">
    <source>
        <dbReference type="SAM" id="Phobius"/>
    </source>
</evidence>
<feature type="transmembrane region" description="Helical" evidence="10">
    <location>
        <begin position="16"/>
        <end position="38"/>
    </location>
</feature>
<evidence type="ECO:0000256" key="8">
    <source>
        <dbReference type="ARBA" id="ARBA00022840"/>
    </source>
</evidence>
<comment type="subcellular location">
    <subcellularLocation>
        <location evidence="2">Membrane</location>
    </subcellularLocation>
</comment>
<dbReference type="InterPro" id="IPR011712">
    <property type="entry name" value="Sig_transdc_His_kin_sub3_dim/P"/>
</dbReference>
<evidence type="ECO:0000313" key="13">
    <source>
        <dbReference type="EMBL" id="HGS87513.1"/>
    </source>
</evidence>
<dbReference type="GO" id="GO:0046983">
    <property type="term" value="F:protein dimerization activity"/>
    <property type="evidence" value="ECO:0007669"/>
    <property type="project" value="InterPro"/>
</dbReference>
<feature type="transmembrane region" description="Helical" evidence="10">
    <location>
        <begin position="59"/>
        <end position="83"/>
    </location>
</feature>
<keyword evidence="10" id="KW-0812">Transmembrane</keyword>
<keyword evidence="9" id="KW-0902">Two-component regulatory system</keyword>
<proteinExistence type="predicted"/>
<dbReference type="InterPro" id="IPR005467">
    <property type="entry name" value="His_kinase_dom"/>
</dbReference>
<evidence type="ECO:0000259" key="12">
    <source>
        <dbReference type="PROSITE" id="PS50885"/>
    </source>
</evidence>
<evidence type="ECO:0000256" key="5">
    <source>
        <dbReference type="ARBA" id="ARBA00022679"/>
    </source>
</evidence>
<sequence>MKSTKMMFTSASTLRVLLWFILPITLILILVVIGSLALHQQVMRQYLSEEVWKAATNPTLELTLVAPLVLLIPLAVTAAALWFGSKQVIRPLQELEKQATLLAQGNFTALQQPVGGIVEIQRLQRELMEMAQKVQSSQEGLRDYINAITTAQEEERRRLARELHDETIQDLIALKHRMQLARKSVRESGSKTYLQELEDLTEETIENLRRLTKALRPIYLEDLGLVTALEMLAREIEHASGIQIHFQRIGSEKRLDSRIELALYRIAQEALNNVMRHSRAKEARLTIRFENPITLEVWDNGIGFSLPPTPTDFAIRGHFGLLGMRERAELIGAHLEVLTQPGDTRVRITLPTAEMGGARILRG</sequence>
<dbReference type="GO" id="GO:0000155">
    <property type="term" value="F:phosphorelay sensor kinase activity"/>
    <property type="evidence" value="ECO:0007669"/>
    <property type="project" value="InterPro"/>
</dbReference>
<dbReference type="Gene3D" id="3.30.565.10">
    <property type="entry name" value="Histidine kinase-like ATPase, C-terminal domain"/>
    <property type="match status" value="1"/>
</dbReference>
<dbReference type="InterPro" id="IPR003594">
    <property type="entry name" value="HATPase_dom"/>
</dbReference>
<name>A0A7C4Q492_9CHLR</name>
<keyword evidence="10" id="KW-1133">Transmembrane helix</keyword>
<dbReference type="EC" id="2.7.13.3" evidence="3"/>
<evidence type="ECO:0000256" key="3">
    <source>
        <dbReference type="ARBA" id="ARBA00012438"/>
    </source>
</evidence>
<dbReference type="InterPro" id="IPR003660">
    <property type="entry name" value="HAMP_dom"/>
</dbReference>
<reference evidence="13" key="1">
    <citation type="journal article" date="2020" name="mSystems">
        <title>Genome- and Community-Level Interaction Insights into Carbon Utilization and Element Cycling Functions of Hydrothermarchaeota in Hydrothermal Sediment.</title>
        <authorList>
            <person name="Zhou Z."/>
            <person name="Liu Y."/>
            <person name="Xu W."/>
            <person name="Pan J."/>
            <person name="Luo Z.H."/>
            <person name="Li M."/>
        </authorList>
    </citation>
    <scope>NUCLEOTIDE SEQUENCE [LARGE SCALE GENOMIC DNA]</scope>
    <source>
        <strain evidence="13">SpSt-556</strain>
    </source>
</reference>
<keyword evidence="5" id="KW-0808">Transferase</keyword>
<dbReference type="EMBL" id="DSXR01000079">
    <property type="protein sequence ID" value="HGS87513.1"/>
    <property type="molecule type" value="Genomic_DNA"/>
</dbReference>
<evidence type="ECO:0000256" key="2">
    <source>
        <dbReference type="ARBA" id="ARBA00004370"/>
    </source>
</evidence>
<feature type="domain" description="HAMP" evidence="12">
    <location>
        <begin position="86"/>
        <end position="139"/>
    </location>
</feature>
<dbReference type="SUPFAM" id="SSF55874">
    <property type="entry name" value="ATPase domain of HSP90 chaperone/DNA topoisomerase II/histidine kinase"/>
    <property type="match status" value="1"/>
</dbReference>
<dbReference type="PROSITE" id="PS50885">
    <property type="entry name" value="HAMP"/>
    <property type="match status" value="1"/>
</dbReference>
<dbReference type="Gene3D" id="1.20.5.1930">
    <property type="match status" value="1"/>
</dbReference>
<organism evidence="13">
    <name type="scientific">Bellilinea caldifistulae</name>
    <dbReference type="NCBI Taxonomy" id="360411"/>
    <lineage>
        <taxon>Bacteria</taxon>
        <taxon>Bacillati</taxon>
        <taxon>Chloroflexota</taxon>
        <taxon>Anaerolineae</taxon>
        <taxon>Anaerolineales</taxon>
        <taxon>Anaerolineaceae</taxon>
        <taxon>Bellilinea</taxon>
    </lineage>
</organism>
<accession>A0A7C4Q492</accession>
<keyword evidence="7" id="KW-0418">Kinase</keyword>
<evidence type="ECO:0000259" key="11">
    <source>
        <dbReference type="PROSITE" id="PS50109"/>
    </source>
</evidence>
<dbReference type="InterPro" id="IPR036890">
    <property type="entry name" value="HATPase_C_sf"/>
</dbReference>
<dbReference type="PANTHER" id="PTHR24421:SF10">
    <property type="entry name" value="NITRATE_NITRITE SENSOR PROTEIN NARQ"/>
    <property type="match status" value="1"/>
</dbReference>
<keyword evidence="4" id="KW-0597">Phosphoprotein</keyword>
<feature type="domain" description="Histidine kinase" evidence="11">
    <location>
        <begin position="162"/>
        <end position="354"/>
    </location>
</feature>
<dbReference type="GO" id="GO:0016020">
    <property type="term" value="C:membrane"/>
    <property type="evidence" value="ECO:0007669"/>
    <property type="project" value="UniProtKB-SubCell"/>
</dbReference>
<evidence type="ECO:0000256" key="7">
    <source>
        <dbReference type="ARBA" id="ARBA00022777"/>
    </source>
</evidence>
<keyword evidence="6" id="KW-0547">Nucleotide-binding</keyword>
<dbReference type="CDD" id="cd16917">
    <property type="entry name" value="HATPase_UhpB-NarQ-NarX-like"/>
    <property type="match status" value="1"/>
</dbReference>
<dbReference type="Gene3D" id="6.10.340.10">
    <property type="match status" value="1"/>
</dbReference>
<evidence type="ECO:0000256" key="4">
    <source>
        <dbReference type="ARBA" id="ARBA00022553"/>
    </source>
</evidence>
<protein>
    <recommendedName>
        <fullName evidence="3">histidine kinase</fullName>
        <ecNumber evidence="3">2.7.13.3</ecNumber>
    </recommendedName>
</protein>
<dbReference type="AlphaFoldDB" id="A0A7C4Q492"/>
<comment type="caution">
    <text evidence="13">The sequence shown here is derived from an EMBL/GenBank/DDBJ whole genome shotgun (WGS) entry which is preliminary data.</text>
</comment>
<keyword evidence="8" id="KW-0067">ATP-binding</keyword>
<evidence type="ECO:0000256" key="9">
    <source>
        <dbReference type="ARBA" id="ARBA00023012"/>
    </source>
</evidence>
<dbReference type="PANTHER" id="PTHR24421">
    <property type="entry name" value="NITRATE/NITRITE SENSOR PROTEIN NARX-RELATED"/>
    <property type="match status" value="1"/>
</dbReference>
<dbReference type="PROSITE" id="PS50109">
    <property type="entry name" value="HIS_KIN"/>
    <property type="match status" value="1"/>
</dbReference>
<evidence type="ECO:0000256" key="6">
    <source>
        <dbReference type="ARBA" id="ARBA00022741"/>
    </source>
</evidence>
<evidence type="ECO:0000256" key="1">
    <source>
        <dbReference type="ARBA" id="ARBA00000085"/>
    </source>
</evidence>
<dbReference type="InterPro" id="IPR050482">
    <property type="entry name" value="Sensor_HK_TwoCompSys"/>
</dbReference>
<dbReference type="Pfam" id="PF07730">
    <property type="entry name" value="HisKA_3"/>
    <property type="match status" value="1"/>
</dbReference>